<protein>
    <submittedName>
        <fullName evidence="2">Uncharacterized protein</fullName>
    </submittedName>
</protein>
<accession>A0A9D1AHR8</accession>
<feature type="non-terminal residue" evidence="2">
    <location>
        <position position="57"/>
    </location>
</feature>
<name>A0A9D1AHR8_9FIRM</name>
<feature type="compositionally biased region" description="Low complexity" evidence="1">
    <location>
        <begin position="48"/>
        <end position="57"/>
    </location>
</feature>
<evidence type="ECO:0000256" key="1">
    <source>
        <dbReference type="SAM" id="MobiDB-lite"/>
    </source>
</evidence>
<feature type="region of interest" description="Disordered" evidence="1">
    <location>
        <begin position="35"/>
        <end position="57"/>
    </location>
</feature>
<evidence type="ECO:0000313" key="2">
    <source>
        <dbReference type="EMBL" id="HIR40445.1"/>
    </source>
</evidence>
<proteinExistence type="predicted"/>
<gene>
    <name evidence="2" type="ORF">IAB36_01295</name>
</gene>
<comment type="caution">
    <text evidence="2">The sequence shown here is derived from an EMBL/GenBank/DDBJ whole genome shotgun (WGS) entry which is preliminary data.</text>
</comment>
<evidence type="ECO:0000313" key="3">
    <source>
        <dbReference type="Proteomes" id="UP000886749"/>
    </source>
</evidence>
<reference evidence="2" key="2">
    <citation type="journal article" date="2021" name="PeerJ">
        <title>Extensive microbial diversity within the chicken gut microbiome revealed by metagenomics and culture.</title>
        <authorList>
            <person name="Gilroy R."/>
            <person name="Ravi A."/>
            <person name="Getino M."/>
            <person name="Pursley I."/>
            <person name="Horton D.L."/>
            <person name="Alikhan N.F."/>
            <person name="Baker D."/>
            <person name="Gharbi K."/>
            <person name="Hall N."/>
            <person name="Watson M."/>
            <person name="Adriaenssens E.M."/>
            <person name="Foster-Nyarko E."/>
            <person name="Jarju S."/>
            <person name="Secka A."/>
            <person name="Antonio M."/>
            <person name="Oren A."/>
            <person name="Chaudhuri R.R."/>
            <person name="La Ragione R."/>
            <person name="Hildebrand F."/>
            <person name="Pallen M.J."/>
        </authorList>
    </citation>
    <scope>NUCLEOTIDE SEQUENCE</scope>
    <source>
        <strain evidence="2">CHK184-25365</strain>
    </source>
</reference>
<reference evidence="2" key="1">
    <citation type="submission" date="2020-10" db="EMBL/GenBank/DDBJ databases">
        <authorList>
            <person name="Gilroy R."/>
        </authorList>
    </citation>
    <scope>NUCLEOTIDE SEQUENCE</scope>
    <source>
        <strain evidence="2">CHK184-25365</strain>
    </source>
</reference>
<dbReference type="AlphaFoldDB" id="A0A9D1AHR8"/>
<dbReference type="Proteomes" id="UP000886749">
    <property type="component" value="Unassembled WGS sequence"/>
</dbReference>
<sequence>MSKRKQILLILAGMAVLLAALGILLGMVLSSDQQQNQPVAVDTESGSEEVSSNVSRA</sequence>
<organism evidence="2 3">
    <name type="scientific">Candidatus Egerieicola pullicola</name>
    <dbReference type="NCBI Taxonomy" id="2840775"/>
    <lineage>
        <taxon>Bacteria</taxon>
        <taxon>Bacillati</taxon>
        <taxon>Bacillota</taxon>
        <taxon>Clostridia</taxon>
        <taxon>Eubacteriales</taxon>
        <taxon>Oscillospiraceae</taxon>
        <taxon>Oscillospiraceae incertae sedis</taxon>
        <taxon>Candidatus Egerieicola</taxon>
    </lineage>
</organism>
<dbReference type="EMBL" id="DVGY01000031">
    <property type="protein sequence ID" value="HIR40445.1"/>
    <property type="molecule type" value="Genomic_DNA"/>
</dbReference>